<keyword evidence="1" id="KW-0732">Signal</keyword>
<organism evidence="2 3">
    <name type="scientific">Paractinoplanes hotanensis</name>
    <dbReference type="NCBI Taxonomy" id="2906497"/>
    <lineage>
        <taxon>Bacteria</taxon>
        <taxon>Bacillati</taxon>
        <taxon>Actinomycetota</taxon>
        <taxon>Actinomycetes</taxon>
        <taxon>Micromonosporales</taxon>
        <taxon>Micromonosporaceae</taxon>
        <taxon>Paractinoplanes</taxon>
    </lineage>
</organism>
<proteinExistence type="predicted"/>
<reference evidence="2 3" key="1">
    <citation type="submission" date="2022-06" db="EMBL/GenBank/DDBJ databases">
        <title>Actinoplanes abujensis sp. nov., isolated from Nigerian arid soil.</title>
        <authorList>
            <person name="Ding P."/>
        </authorList>
    </citation>
    <scope>NUCLEOTIDE SEQUENCE [LARGE SCALE GENOMIC DNA]</scope>
    <source>
        <strain evidence="3">TRM88002</strain>
    </source>
</reference>
<dbReference type="EMBL" id="JAMQOL010000006">
    <property type="protein sequence ID" value="MCM4076984.1"/>
    <property type="molecule type" value="Genomic_DNA"/>
</dbReference>
<name>A0ABT0XV68_9ACTN</name>
<evidence type="ECO:0000313" key="2">
    <source>
        <dbReference type="EMBL" id="MCM4076984.1"/>
    </source>
</evidence>
<keyword evidence="3" id="KW-1185">Reference proteome</keyword>
<protein>
    <submittedName>
        <fullName evidence="2">Uncharacterized protein</fullName>
    </submittedName>
</protein>
<evidence type="ECO:0000313" key="3">
    <source>
        <dbReference type="Proteomes" id="UP001523216"/>
    </source>
</evidence>
<evidence type="ECO:0000256" key="1">
    <source>
        <dbReference type="SAM" id="SignalP"/>
    </source>
</evidence>
<sequence>MKNEPVSTVRCQRTGSCLGTRMLISWFSPMSSRSAQAASILDLVMPLLGQAGVAPDPASAVSRSLMSPQ</sequence>
<feature type="signal peptide" evidence="1">
    <location>
        <begin position="1"/>
        <end position="37"/>
    </location>
</feature>
<gene>
    <name evidence="2" type="ORF">LXN57_05315</name>
</gene>
<feature type="chain" id="PRO_5045798654" evidence="1">
    <location>
        <begin position="38"/>
        <end position="69"/>
    </location>
</feature>
<comment type="caution">
    <text evidence="2">The sequence shown here is derived from an EMBL/GenBank/DDBJ whole genome shotgun (WGS) entry which is preliminary data.</text>
</comment>
<dbReference type="Proteomes" id="UP001523216">
    <property type="component" value="Unassembled WGS sequence"/>
</dbReference>
<accession>A0ABT0XV68</accession>
<dbReference type="RefSeq" id="WP_251796842.1">
    <property type="nucleotide sequence ID" value="NZ_JAMQOL010000006.1"/>
</dbReference>